<name>A0AAV8T1S8_9ROSI</name>
<dbReference type="PANTHER" id="PTHR46444:SF3">
    <property type="entry name" value="DCD (DEVELOPMENT AND CELL DEATH) DOMAIN PROTEIN"/>
    <property type="match status" value="1"/>
</dbReference>
<evidence type="ECO:0000313" key="4">
    <source>
        <dbReference type="Proteomes" id="UP001159364"/>
    </source>
</evidence>
<accession>A0AAV8T1S8</accession>
<evidence type="ECO:0000259" key="2">
    <source>
        <dbReference type="PROSITE" id="PS51222"/>
    </source>
</evidence>
<feature type="region of interest" description="Disordered" evidence="1">
    <location>
        <begin position="402"/>
        <end position="426"/>
    </location>
</feature>
<feature type="domain" description="DCD" evidence="2">
    <location>
        <begin position="262"/>
        <end position="389"/>
    </location>
</feature>
<organism evidence="3 4">
    <name type="scientific">Erythroxylum novogranatense</name>
    <dbReference type="NCBI Taxonomy" id="1862640"/>
    <lineage>
        <taxon>Eukaryota</taxon>
        <taxon>Viridiplantae</taxon>
        <taxon>Streptophyta</taxon>
        <taxon>Embryophyta</taxon>
        <taxon>Tracheophyta</taxon>
        <taxon>Spermatophyta</taxon>
        <taxon>Magnoliopsida</taxon>
        <taxon>eudicotyledons</taxon>
        <taxon>Gunneridae</taxon>
        <taxon>Pentapetalae</taxon>
        <taxon>rosids</taxon>
        <taxon>fabids</taxon>
        <taxon>Malpighiales</taxon>
        <taxon>Erythroxylaceae</taxon>
        <taxon>Erythroxylum</taxon>
    </lineage>
</organism>
<dbReference type="SMART" id="SM00767">
    <property type="entry name" value="DCD"/>
    <property type="match status" value="1"/>
</dbReference>
<reference evidence="3 4" key="1">
    <citation type="submission" date="2021-09" db="EMBL/GenBank/DDBJ databases">
        <title>Genomic insights and catalytic innovation underlie evolution of tropane alkaloids biosynthesis.</title>
        <authorList>
            <person name="Wang Y.-J."/>
            <person name="Tian T."/>
            <person name="Huang J.-P."/>
            <person name="Huang S.-X."/>
        </authorList>
    </citation>
    <scope>NUCLEOTIDE SEQUENCE [LARGE SCALE GENOMIC DNA]</scope>
    <source>
        <strain evidence="3">KIB-2018</strain>
        <tissue evidence="3">Leaf</tissue>
    </source>
</reference>
<dbReference type="EMBL" id="JAIWQS010000007">
    <property type="protein sequence ID" value="KAJ8760707.1"/>
    <property type="molecule type" value="Genomic_DNA"/>
</dbReference>
<dbReference type="AlphaFoldDB" id="A0AAV8T1S8"/>
<dbReference type="PROSITE" id="PS51222">
    <property type="entry name" value="DCD"/>
    <property type="match status" value="1"/>
</dbReference>
<dbReference type="Pfam" id="PF10539">
    <property type="entry name" value="Dev_Cell_Death"/>
    <property type="match status" value="1"/>
</dbReference>
<gene>
    <name evidence="3" type="ORF">K2173_017758</name>
</gene>
<feature type="region of interest" description="Disordered" evidence="1">
    <location>
        <begin position="638"/>
        <end position="674"/>
    </location>
</feature>
<evidence type="ECO:0000313" key="3">
    <source>
        <dbReference type="EMBL" id="KAJ8760707.1"/>
    </source>
</evidence>
<dbReference type="InterPro" id="IPR013989">
    <property type="entry name" value="Dev_and_cell_death_domain"/>
</dbReference>
<feature type="region of interest" description="Disordered" evidence="1">
    <location>
        <begin position="1"/>
        <end position="259"/>
    </location>
</feature>
<sequence length="674" mass="76162">MEPENSNKDSENLGEPSSIENSNKDSENLAEPSSISQLSEALHKEAQVCKVPMLPEEHNGEAEKLIAGENKTQASKKGTPNSLKATPKVGKKSSGSKLAKGKETVGTSKVRKRTRRKKSKSSFQIEKESDTNLEHLHSGQKNLKKDASNKEDAGNLEIKKNKERVAGEKKRSTEKGEDVGNLEIKKNKERVVGEKKRSTEKREDVGNLEIKKNKERVGGEKKRSTEKGDGLDQSLKGKQHGEKNNKKIDRKEKSHRDENKKEKLGGLIFMCNGKTKPDCFRYSVMGVTMAKKDLVLSIKPGLKLFLYDFDLKLMYGIFEASSSGRMRIEPKAFGGSFPVQVRFKVCKDCLPLSESVFKKAIKDNYDDKNKFKIELTHQQARKLSKLFRPAVYQSAKRSVPVSSPPRAIVRDRKSYEGAGRPQSDRSALVRSYGDGRIYPDLSYEKDQRIDYHDVASTPREGIPRDLFITEKEYHTYGLRGERRNLTPPRHFLSAFDIYKRNQDIERALNQPEPIYRDSLPVQRESSLADAVYMPEREFRTYSLNARHELPRRASPILTTGPSSYASASDVYLNNLHPTYHYGGPSSDAYLPRQRREEVSSGSYYVDNGGGRYLVEADQLRDRGTLEVSRTYAALPIDRPSNYNRLHSPTGALLENEPPPLSSKYYASGPSLSYR</sequence>
<feature type="compositionally biased region" description="Basic and acidic residues" evidence="1">
    <location>
        <begin position="239"/>
        <end position="259"/>
    </location>
</feature>
<feature type="compositionally biased region" description="Basic residues" evidence="1">
    <location>
        <begin position="109"/>
        <end position="120"/>
    </location>
</feature>
<feature type="compositionally biased region" description="Polar residues" evidence="1">
    <location>
        <begin position="70"/>
        <end position="84"/>
    </location>
</feature>
<feature type="compositionally biased region" description="Basic and acidic residues" evidence="1">
    <location>
        <begin position="55"/>
        <end position="66"/>
    </location>
</feature>
<dbReference type="PANTHER" id="PTHR46444">
    <property type="entry name" value="DCD (DEVELOPMENT AND CELL DEATH) DOMAIN PROTEIN-RELATED"/>
    <property type="match status" value="1"/>
</dbReference>
<protein>
    <recommendedName>
        <fullName evidence="2">DCD domain-containing protein</fullName>
    </recommendedName>
</protein>
<dbReference type="Proteomes" id="UP001159364">
    <property type="component" value="Linkage Group LG07"/>
</dbReference>
<feature type="compositionally biased region" description="Basic and acidic residues" evidence="1">
    <location>
        <begin position="1"/>
        <end position="11"/>
    </location>
</feature>
<keyword evidence="4" id="KW-1185">Reference proteome</keyword>
<comment type="caution">
    <text evidence="3">The sequence shown here is derived from an EMBL/GenBank/DDBJ whole genome shotgun (WGS) entry which is preliminary data.</text>
</comment>
<proteinExistence type="predicted"/>
<feature type="compositionally biased region" description="Basic and acidic residues" evidence="1">
    <location>
        <begin position="125"/>
        <end position="230"/>
    </location>
</feature>
<evidence type="ECO:0000256" key="1">
    <source>
        <dbReference type="SAM" id="MobiDB-lite"/>
    </source>
</evidence>